<dbReference type="RefSeq" id="WP_377390500.1">
    <property type="nucleotide sequence ID" value="NZ_JBHSAN010000024.1"/>
</dbReference>
<reference evidence="2" key="1">
    <citation type="journal article" date="2019" name="Int. J. Syst. Evol. Microbiol.">
        <title>The Global Catalogue of Microorganisms (GCM) 10K type strain sequencing project: providing services to taxonomists for standard genome sequencing and annotation.</title>
        <authorList>
            <consortium name="The Broad Institute Genomics Platform"/>
            <consortium name="The Broad Institute Genome Sequencing Center for Infectious Disease"/>
            <person name="Wu L."/>
            <person name="Ma J."/>
        </authorList>
    </citation>
    <scope>NUCLEOTIDE SEQUENCE [LARGE SCALE GENOMIC DNA]</scope>
    <source>
        <strain evidence="2">IBRC-M 10906</strain>
    </source>
</reference>
<organism evidence="1 2">
    <name type="scientific">Prauserella oleivorans</name>
    <dbReference type="NCBI Taxonomy" id="1478153"/>
    <lineage>
        <taxon>Bacteria</taxon>
        <taxon>Bacillati</taxon>
        <taxon>Actinomycetota</taxon>
        <taxon>Actinomycetes</taxon>
        <taxon>Pseudonocardiales</taxon>
        <taxon>Pseudonocardiaceae</taxon>
        <taxon>Prauserella</taxon>
    </lineage>
</organism>
<sequence>MDNLPTLDRESYLRSQAAELRAATKSSDSRRAVQIIRHVFAEAGTESGFWLADWYCDTITREGDPVLREAVDACLRDLEQTYPRTT</sequence>
<dbReference type="Proteomes" id="UP001597478">
    <property type="component" value="Unassembled WGS sequence"/>
</dbReference>
<evidence type="ECO:0000313" key="2">
    <source>
        <dbReference type="Proteomes" id="UP001597478"/>
    </source>
</evidence>
<gene>
    <name evidence="1" type="ORF">ACFS2C_15295</name>
</gene>
<proteinExistence type="predicted"/>
<keyword evidence="2" id="KW-1185">Reference proteome</keyword>
<comment type="caution">
    <text evidence="1">The sequence shown here is derived from an EMBL/GenBank/DDBJ whole genome shotgun (WGS) entry which is preliminary data.</text>
</comment>
<accession>A0ABW5WA39</accession>
<protein>
    <submittedName>
        <fullName evidence="1">Uncharacterized protein</fullName>
    </submittedName>
</protein>
<evidence type="ECO:0000313" key="1">
    <source>
        <dbReference type="EMBL" id="MFD2800757.1"/>
    </source>
</evidence>
<dbReference type="EMBL" id="JBHUOF010000021">
    <property type="protein sequence ID" value="MFD2800757.1"/>
    <property type="molecule type" value="Genomic_DNA"/>
</dbReference>
<name>A0ABW5WA39_9PSEU</name>